<evidence type="ECO:0000313" key="1">
    <source>
        <dbReference type="EMBL" id="KAI8558329.1"/>
    </source>
</evidence>
<evidence type="ECO:0000313" key="2">
    <source>
        <dbReference type="Proteomes" id="UP001062846"/>
    </source>
</evidence>
<gene>
    <name evidence="1" type="ORF">RHMOL_Rhmol04G0083100</name>
</gene>
<comment type="caution">
    <text evidence="1">The sequence shown here is derived from an EMBL/GenBank/DDBJ whole genome shotgun (WGS) entry which is preliminary data.</text>
</comment>
<accession>A0ACC0NZF2</accession>
<keyword evidence="2" id="KW-1185">Reference proteome</keyword>
<reference evidence="1" key="1">
    <citation type="submission" date="2022-02" db="EMBL/GenBank/DDBJ databases">
        <title>Plant Genome Project.</title>
        <authorList>
            <person name="Zhang R.-G."/>
        </authorList>
    </citation>
    <scope>NUCLEOTIDE SEQUENCE</scope>
    <source>
        <strain evidence="1">AT1</strain>
    </source>
</reference>
<proteinExistence type="predicted"/>
<sequence length="1040" mass="117955">MLKLLPWRRSPHQTLTLLPNTSFPIIHPPFLYTSRFLTHFHSLSDDLHDPPFSPISKTLITPQTNSTNKNNKKKKITPNGSKKAQVFPLKSDLPFDFRYSYSEANPSVEPIAFREPPRFSPFGPGRLDRKWTGTCAPAEKGVDFAKVVEERNAVLGEPLAEEEADELVERYRHSDCSRQINLGNGGVTHNMIEDIHNHWKRAEAVRIKCLGVPTLDMDNVCFHLEDKSGGKVIYRHINILLLYRGRNYDPKKRPVIPLMLWKPYAPIYPKLVKNVADGLSFEETKEMRNRGLNAPPLMKLTRNGVYVNVVERMREAFETEEVVRLDCAYVFTSDCKKIGVKLRTKEVEYAYLSSRQRRKEKGRTNMYYRAYPGYGNYEQPQQTYSFVCYAVAMMIQGKMSWLCFSLLSDLLPPVEKQSAADGSIRFMFDLVSCNILASSSSLNLLPLLIPSNLTSVCAGLLIFSQHPFATIPNKGSGFEVGFGFSSSGPMVVSCDLEVEVNGEEIFVLDKDFVHHLKLLSNEHLQKTICFYSGRLSKLIGKSRIETQGLKLIFHDFPGGPESFELMTRFCYNSGKLQINPLNLTPLHCVAQFMEMSKTASGALNLLERTEKCLEEIRHWTWSELLVALKQCQDLLPVANSCNILEIYLDSLVGRLSLASETSPCPSTSSPDSFDSQSYESLKSSSFRATWWFEDLVALNPYLIEMVTKSMVSWKFDHATLSRFLFYYQKSRFIRATSDEKRVIAETVVNMLSLLDWSAISCKSLFGILRVALSLNISKLFRDKLESMIGSQMDQATLDNLLVPPPAGVNYLYDVNLVLSFVKSFVGQGLCCVPLVRLKKVASLMDLYIAEVAPDPSLKPSKFLYLVTALPDHARDSYDAIYSAMDMYLEVHAALSEEEKVNVCYGLNYEKLSSEVYKHLTQNKKFPSKSVVQTLISPQCNLKTLRGGTDHPKPFIDSSCSFADIDIKGKKDEACEQILLYVRKLDLPAENEKLRANLQGMQWRVAELEKLRAKMQNQMTKMLKSRSSSQRNGRSLPRLCS</sequence>
<dbReference type="Proteomes" id="UP001062846">
    <property type="component" value="Chromosome 4"/>
</dbReference>
<name>A0ACC0NZF2_RHOML</name>
<dbReference type="EMBL" id="CM046391">
    <property type="protein sequence ID" value="KAI8558329.1"/>
    <property type="molecule type" value="Genomic_DNA"/>
</dbReference>
<protein>
    <submittedName>
        <fullName evidence="1">Uncharacterized protein</fullName>
    </submittedName>
</protein>
<organism evidence="1 2">
    <name type="scientific">Rhododendron molle</name>
    <name type="common">Chinese azalea</name>
    <name type="synonym">Azalea mollis</name>
    <dbReference type="NCBI Taxonomy" id="49168"/>
    <lineage>
        <taxon>Eukaryota</taxon>
        <taxon>Viridiplantae</taxon>
        <taxon>Streptophyta</taxon>
        <taxon>Embryophyta</taxon>
        <taxon>Tracheophyta</taxon>
        <taxon>Spermatophyta</taxon>
        <taxon>Magnoliopsida</taxon>
        <taxon>eudicotyledons</taxon>
        <taxon>Gunneridae</taxon>
        <taxon>Pentapetalae</taxon>
        <taxon>asterids</taxon>
        <taxon>Ericales</taxon>
        <taxon>Ericaceae</taxon>
        <taxon>Ericoideae</taxon>
        <taxon>Rhodoreae</taxon>
        <taxon>Rhododendron</taxon>
    </lineage>
</organism>